<dbReference type="PANTHER" id="PTHR37240">
    <property type="entry name" value="PREPROTEIN TRANSLOCASE SUBUNIT SECE1"/>
    <property type="match status" value="1"/>
</dbReference>
<reference evidence="2 3" key="1">
    <citation type="submission" date="2024-02" db="EMBL/GenBank/DDBJ databases">
        <title>de novo genome assembly of Solanum bulbocastanum strain 11H21.</title>
        <authorList>
            <person name="Hosaka A.J."/>
        </authorList>
    </citation>
    <scope>NUCLEOTIDE SEQUENCE [LARGE SCALE GENOMIC DNA]</scope>
    <source>
        <tissue evidence="2">Young leaves</tissue>
    </source>
</reference>
<dbReference type="FunFam" id="1.20.5.1030:FF:000005">
    <property type="entry name" value="preprotein translocase subunit SECE1"/>
    <property type="match status" value="1"/>
</dbReference>
<keyword evidence="3" id="KW-1185">Reference proteome</keyword>
<feature type="compositionally biased region" description="Low complexity" evidence="1">
    <location>
        <begin position="65"/>
        <end position="76"/>
    </location>
</feature>
<sequence>MAHPLSFSQSTLPLPSSSSKFLLHSTTTFSIKPTPISTHLKRPTIFTSISKKPNSFTIRRATQDSNSNNSSSETELNPPPETETEAGDQGAGGDEVLSDVGSELKKLMKEREQKEPDFWSGVAEEIREIEWPAFGKVLSTTGVVIGVIAGSSVVLLTVNAVLAELSDRVFAGKGLMVVWCTISMSIHTGKGVQDFFG</sequence>
<accession>A0AAN8T955</accession>
<evidence type="ECO:0000256" key="1">
    <source>
        <dbReference type="SAM" id="MobiDB-lite"/>
    </source>
</evidence>
<dbReference type="AlphaFoldDB" id="A0AAN8T955"/>
<protein>
    <submittedName>
        <fullName evidence="2">Uncharacterized protein</fullName>
    </submittedName>
</protein>
<dbReference type="PANTHER" id="PTHR37240:SF1">
    <property type="entry name" value="PREPROTEIN TRANSLOCASE SUBUNIT SECE1"/>
    <property type="match status" value="1"/>
</dbReference>
<dbReference type="InterPro" id="IPR055330">
    <property type="entry name" value="SECE1-like"/>
</dbReference>
<proteinExistence type="predicted"/>
<gene>
    <name evidence="2" type="ORF">RDI58_023056</name>
</gene>
<dbReference type="InterPro" id="IPR038379">
    <property type="entry name" value="SecE_sf"/>
</dbReference>
<evidence type="ECO:0000313" key="2">
    <source>
        <dbReference type="EMBL" id="KAK6780872.1"/>
    </source>
</evidence>
<dbReference type="GO" id="GO:0009535">
    <property type="term" value="C:chloroplast thylakoid membrane"/>
    <property type="evidence" value="ECO:0007669"/>
    <property type="project" value="TreeGrafter"/>
</dbReference>
<dbReference type="Gene3D" id="1.20.5.1030">
    <property type="entry name" value="Preprotein translocase secy subunit"/>
    <property type="match status" value="1"/>
</dbReference>
<dbReference type="EMBL" id="JBANQN010000009">
    <property type="protein sequence ID" value="KAK6780872.1"/>
    <property type="molecule type" value="Genomic_DNA"/>
</dbReference>
<comment type="caution">
    <text evidence="2">The sequence shown here is derived from an EMBL/GenBank/DDBJ whole genome shotgun (WGS) entry which is preliminary data.</text>
</comment>
<dbReference type="Proteomes" id="UP001371456">
    <property type="component" value="Unassembled WGS sequence"/>
</dbReference>
<name>A0AAN8T955_SOLBU</name>
<evidence type="ECO:0000313" key="3">
    <source>
        <dbReference type="Proteomes" id="UP001371456"/>
    </source>
</evidence>
<organism evidence="2 3">
    <name type="scientific">Solanum bulbocastanum</name>
    <name type="common">Wild potato</name>
    <dbReference type="NCBI Taxonomy" id="147425"/>
    <lineage>
        <taxon>Eukaryota</taxon>
        <taxon>Viridiplantae</taxon>
        <taxon>Streptophyta</taxon>
        <taxon>Embryophyta</taxon>
        <taxon>Tracheophyta</taxon>
        <taxon>Spermatophyta</taxon>
        <taxon>Magnoliopsida</taxon>
        <taxon>eudicotyledons</taxon>
        <taxon>Gunneridae</taxon>
        <taxon>Pentapetalae</taxon>
        <taxon>asterids</taxon>
        <taxon>lamiids</taxon>
        <taxon>Solanales</taxon>
        <taxon>Solanaceae</taxon>
        <taxon>Solanoideae</taxon>
        <taxon>Solaneae</taxon>
        <taxon>Solanum</taxon>
    </lineage>
</organism>
<feature type="region of interest" description="Disordered" evidence="1">
    <location>
        <begin position="61"/>
        <end position="95"/>
    </location>
</feature>